<dbReference type="SUPFAM" id="SSF48452">
    <property type="entry name" value="TPR-like"/>
    <property type="match status" value="1"/>
</dbReference>
<dbReference type="Proteomes" id="UP001143391">
    <property type="component" value="Unassembled WGS sequence"/>
</dbReference>
<keyword evidence="3" id="KW-1185">Reference proteome</keyword>
<proteinExistence type="predicted"/>
<dbReference type="InterPro" id="IPR011990">
    <property type="entry name" value="TPR-like_helical_dom_sf"/>
</dbReference>
<comment type="caution">
    <text evidence="2">The sequence shown here is derived from an EMBL/GenBank/DDBJ whole genome shotgun (WGS) entry which is preliminary data.</text>
</comment>
<feature type="compositionally biased region" description="Basic and acidic residues" evidence="1">
    <location>
        <begin position="348"/>
        <end position="365"/>
    </location>
</feature>
<evidence type="ECO:0000256" key="1">
    <source>
        <dbReference type="SAM" id="MobiDB-lite"/>
    </source>
</evidence>
<feature type="region of interest" description="Disordered" evidence="1">
    <location>
        <begin position="336"/>
        <end position="365"/>
    </location>
</feature>
<protein>
    <recommendedName>
        <fullName evidence="4">Tetratricopeptide repeat protein</fullName>
    </recommendedName>
</protein>
<dbReference type="EMBL" id="JANCMW010000010">
    <property type="protein sequence ID" value="MDF0751614.1"/>
    <property type="molecule type" value="Genomic_DNA"/>
</dbReference>
<dbReference type="RefSeq" id="WP_275708082.1">
    <property type="nucleotide sequence ID" value="NZ_JANCMW010000010.1"/>
</dbReference>
<evidence type="ECO:0000313" key="2">
    <source>
        <dbReference type="EMBL" id="MDF0751614.1"/>
    </source>
</evidence>
<sequence length="365" mass="40375">MAALPNVATAAPGPIEKDFADTDILVELPEPALTTSELPDSPEQLADTVQNQISRARSTGDPRFLGYADGMLQRWPGEMTDRLLTLRATLDQSLHRFDSARKDLETVIARSISALQKNQALLLLANLETVQGHYEDARKRCSQLQQSYPGLIADSCAAQVDARTGRPAAAYQALQKKSESTSTNTTSQLWAEGTLGDIAAQMGNPAAADHWQTILRISPDDLYTRAQLADWYLSRNQADRTLALTEGYEQVDSLAVLRAIAMARSGHPEAEALAERLRERFAEARWRGNLLHQRDMARFQLDIEGDADTALTFAADNWRSQREPLDTRLLLRAARAAGDEQPAQKVRTWLDKHGQSDARYPEAGS</sequence>
<organism evidence="2 3">
    <name type="scientific">Marinobacter iranensis</name>
    <dbReference type="NCBI Taxonomy" id="2962607"/>
    <lineage>
        <taxon>Bacteria</taxon>
        <taxon>Pseudomonadati</taxon>
        <taxon>Pseudomonadota</taxon>
        <taxon>Gammaproteobacteria</taxon>
        <taxon>Pseudomonadales</taxon>
        <taxon>Marinobacteraceae</taxon>
        <taxon>Marinobacter</taxon>
    </lineage>
</organism>
<gene>
    <name evidence="2" type="ORF">NLU14_15405</name>
</gene>
<accession>A0ABT5YD64</accession>
<dbReference type="Gene3D" id="1.25.40.10">
    <property type="entry name" value="Tetratricopeptide repeat domain"/>
    <property type="match status" value="1"/>
</dbReference>
<name>A0ABT5YD64_9GAMM</name>
<evidence type="ECO:0008006" key="4">
    <source>
        <dbReference type="Google" id="ProtNLM"/>
    </source>
</evidence>
<reference evidence="2" key="1">
    <citation type="submission" date="2022-07" db="EMBL/GenBank/DDBJ databases">
        <title>Marinobacter iranensis a new bacterium isolate from a hipersaline lake in Iran.</title>
        <authorList>
            <person name="Mohammad A.M.A."/>
            <person name="Cristina S.-P."/>
            <person name="Antonio V."/>
        </authorList>
    </citation>
    <scope>NUCLEOTIDE SEQUENCE</scope>
    <source>
        <strain evidence="2">71-i</strain>
    </source>
</reference>
<evidence type="ECO:0000313" key="3">
    <source>
        <dbReference type="Proteomes" id="UP001143391"/>
    </source>
</evidence>